<keyword evidence="2 4" id="KW-0808">Transferase</keyword>
<feature type="domain" description="Phospholipid/glycerol acyltransferase" evidence="6">
    <location>
        <begin position="109"/>
        <end position="226"/>
    </location>
</feature>
<evidence type="ECO:0000256" key="2">
    <source>
        <dbReference type="ARBA" id="ARBA00022679"/>
    </source>
</evidence>
<dbReference type="Pfam" id="PF01553">
    <property type="entry name" value="Acyltransferase"/>
    <property type="match status" value="1"/>
</dbReference>
<protein>
    <recommendedName>
        <fullName evidence="4">1-acyl-sn-glycerol-3-phosphate acyltransferase</fullName>
        <ecNumber evidence="4">2.3.1.51</ecNumber>
    </recommendedName>
</protein>
<evidence type="ECO:0000259" key="6">
    <source>
        <dbReference type="SMART" id="SM00563"/>
    </source>
</evidence>
<keyword evidence="4" id="KW-1208">Phospholipid metabolism</keyword>
<evidence type="ECO:0000313" key="8">
    <source>
        <dbReference type="Proteomes" id="UP001316803"/>
    </source>
</evidence>
<feature type="transmembrane region" description="Helical" evidence="5">
    <location>
        <begin position="12"/>
        <end position="39"/>
    </location>
</feature>
<dbReference type="AlphaFoldDB" id="A0AAN8IAJ4"/>
<dbReference type="CDD" id="cd07989">
    <property type="entry name" value="LPLAT_AGPAT-like"/>
    <property type="match status" value="1"/>
</dbReference>
<dbReference type="GO" id="GO:0016020">
    <property type="term" value="C:membrane"/>
    <property type="evidence" value="ECO:0007669"/>
    <property type="project" value="InterPro"/>
</dbReference>
<evidence type="ECO:0000256" key="5">
    <source>
        <dbReference type="SAM" id="Phobius"/>
    </source>
</evidence>
<name>A0AAN8IAJ4_9EURO</name>
<keyword evidence="4" id="KW-0443">Lipid metabolism</keyword>
<comment type="caution">
    <text evidence="7">The sequence shown here is derived from an EMBL/GenBank/DDBJ whole genome shotgun (WGS) entry which is preliminary data.</text>
</comment>
<keyword evidence="5" id="KW-1133">Transmembrane helix</keyword>
<keyword evidence="8" id="KW-1185">Reference proteome</keyword>
<proteinExistence type="inferred from homology"/>
<dbReference type="PANTHER" id="PTHR10434">
    <property type="entry name" value="1-ACYL-SN-GLYCEROL-3-PHOSPHATE ACYLTRANSFERASE"/>
    <property type="match status" value="1"/>
</dbReference>
<dbReference type="InterPro" id="IPR002123">
    <property type="entry name" value="Plipid/glycerol_acylTrfase"/>
</dbReference>
<dbReference type="Proteomes" id="UP001316803">
    <property type="component" value="Unassembled WGS sequence"/>
</dbReference>
<keyword evidence="4" id="KW-0444">Lipid biosynthesis</keyword>
<evidence type="ECO:0000256" key="1">
    <source>
        <dbReference type="ARBA" id="ARBA00008655"/>
    </source>
</evidence>
<evidence type="ECO:0000256" key="3">
    <source>
        <dbReference type="ARBA" id="ARBA00023315"/>
    </source>
</evidence>
<organism evidence="7 8">
    <name type="scientific">Knufia fluminis</name>
    <dbReference type="NCBI Taxonomy" id="191047"/>
    <lineage>
        <taxon>Eukaryota</taxon>
        <taxon>Fungi</taxon>
        <taxon>Dikarya</taxon>
        <taxon>Ascomycota</taxon>
        <taxon>Pezizomycotina</taxon>
        <taxon>Eurotiomycetes</taxon>
        <taxon>Chaetothyriomycetidae</taxon>
        <taxon>Chaetothyriales</taxon>
        <taxon>Trichomeriaceae</taxon>
        <taxon>Knufia</taxon>
    </lineage>
</organism>
<evidence type="ECO:0000313" key="7">
    <source>
        <dbReference type="EMBL" id="KAK5956811.1"/>
    </source>
</evidence>
<keyword evidence="5" id="KW-0812">Transmembrane</keyword>
<dbReference type="PANTHER" id="PTHR10434:SF11">
    <property type="entry name" value="1-ACYL-SN-GLYCEROL-3-PHOSPHATE ACYLTRANSFERASE"/>
    <property type="match status" value="1"/>
</dbReference>
<gene>
    <name evidence="7" type="primary">SLC1</name>
    <name evidence="7" type="ORF">OHC33_002299</name>
</gene>
<dbReference type="GO" id="GO:0003841">
    <property type="term" value="F:1-acylglycerol-3-phosphate O-acyltransferase activity"/>
    <property type="evidence" value="ECO:0007669"/>
    <property type="project" value="UniProtKB-UniRule"/>
</dbReference>
<keyword evidence="3 4" id="KW-0012">Acyltransferase</keyword>
<sequence>MYAIFAYPLYGLLAYIGIMITAFIAYTFIPSAPLILGFVARSMSAYLALIIAAAYGTIASAILKPFDLHYKYAQYSTARAFKYIGKFMIGVEFDIEGDGKEILENTRPAVVVGNHQTELDILVLGTLFQYGYSVTAKKSLARIPFLGWYMLLSGTVFIDRADRAQALRAFEGAAKAMKERQQCVFMFPEGTRSYSTEPMLLPFKKGAFHMAVQGQVPIVPTVVENYSYILNVKKKRFNAGKARIRVLKPISTKGRTAADVDALLAETREAMLNALKEMAQDSQSMKESNVLSKKTS</sequence>
<reference evidence="7 8" key="1">
    <citation type="submission" date="2022-12" db="EMBL/GenBank/DDBJ databases">
        <title>Genomic features and morphological characterization of a novel Knufia sp. strain isolated from spacecraft assembly facility.</title>
        <authorList>
            <person name="Teixeira M."/>
            <person name="Chander A.M."/>
            <person name="Stajich J.E."/>
            <person name="Venkateswaran K."/>
        </authorList>
    </citation>
    <scope>NUCLEOTIDE SEQUENCE [LARGE SCALE GENOMIC DNA]</scope>
    <source>
        <strain evidence="7 8">FJI-L2-BK-P2</strain>
    </source>
</reference>
<dbReference type="GO" id="GO:0006654">
    <property type="term" value="P:phosphatidic acid biosynthetic process"/>
    <property type="evidence" value="ECO:0007669"/>
    <property type="project" value="TreeGrafter"/>
</dbReference>
<dbReference type="EMBL" id="JAKLMC020000004">
    <property type="protein sequence ID" value="KAK5956811.1"/>
    <property type="molecule type" value="Genomic_DNA"/>
</dbReference>
<dbReference type="EC" id="2.3.1.51" evidence="4"/>
<comment type="domain">
    <text evidence="4">The HXXXXD motif is essential for acyltransferase activity and may constitute the binding site for the phosphate moiety of the glycerol-3-phosphate.</text>
</comment>
<feature type="transmembrane region" description="Helical" evidence="5">
    <location>
        <begin position="45"/>
        <end position="63"/>
    </location>
</feature>
<comment type="catalytic activity">
    <reaction evidence="4">
        <text>a 1-acyl-sn-glycero-3-phosphate + an acyl-CoA = a 1,2-diacyl-sn-glycero-3-phosphate + CoA</text>
        <dbReference type="Rhea" id="RHEA:19709"/>
        <dbReference type="ChEBI" id="CHEBI:57287"/>
        <dbReference type="ChEBI" id="CHEBI:57970"/>
        <dbReference type="ChEBI" id="CHEBI:58342"/>
        <dbReference type="ChEBI" id="CHEBI:58608"/>
        <dbReference type="EC" id="2.3.1.51"/>
    </reaction>
</comment>
<comment type="similarity">
    <text evidence="1 4">Belongs to the 1-acyl-sn-glycerol-3-phosphate acyltransferase family.</text>
</comment>
<accession>A0AAN8IAJ4</accession>
<keyword evidence="4" id="KW-0594">Phospholipid biosynthesis</keyword>
<evidence type="ECO:0000256" key="4">
    <source>
        <dbReference type="RuleBase" id="RU361267"/>
    </source>
</evidence>
<dbReference type="InterPro" id="IPR004552">
    <property type="entry name" value="AGP_acyltrans"/>
</dbReference>
<dbReference type="GO" id="GO:0005783">
    <property type="term" value="C:endoplasmic reticulum"/>
    <property type="evidence" value="ECO:0007669"/>
    <property type="project" value="TreeGrafter"/>
</dbReference>
<dbReference type="SUPFAM" id="SSF69593">
    <property type="entry name" value="Glycerol-3-phosphate (1)-acyltransferase"/>
    <property type="match status" value="1"/>
</dbReference>
<keyword evidence="5" id="KW-0472">Membrane</keyword>
<dbReference type="NCBIfam" id="TIGR00530">
    <property type="entry name" value="AGP_acyltrn"/>
    <property type="match status" value="1"/>
</dbReference>
<dbReference type="SMART" id="SM00563">
    <property type="entry name" value="PlsC"/>
    <property type="match status" value="1"/>
</dbReference>